<dbReference type="InterPro" id="IPR029024">
    <property type="entry name" value="TerB-like"/>
</dbReference>
<dbReference type="Gene3D" id="1.10.287.110">
    <property type="entry name" value="DnaJ domain"/>
    <property type="match status" value="1"/>
</dbReference>
<dbReference type="InterPro" id="IPR007791">
    <property type="entry name" value="DjlA_N"/>
</dbReference>
<dbReference type="Proteomes" id="UP000325372">
    <property type="component" value="Unassembled WGS sequence"/>
</dbReference>
<keyword evidence="5" id="KW-1185">Reference proteome</keyword>
<keyword evidence="2" id="KW-1133">Transmembrane helix</keyword>
<dbReference type="CDD" id="cd07316">
    <property type="entry name" value="terB_like_DjlA"/>
    <property type="match status" value="1"/>
</dbReference>
<protein>
    <submittedName>
        <fullName evidence="4">Co-chaperone DjlA</fullName>
    </submittedName>
</protein>
<evidence type="ECO:0000259" key="3">
    <source>
        <dbReference type="PROSITE" id="PS50076"/>
    </source>
</evidence>
<dbReference type="Pfam" id="PF00226">
    <property type="entry name" value="DnaJ"/>
    <property type="match status" value="1"/>
</dbReference>
<feature type="transmembrane region" description="Helical" evidence="2">
    <location>
        <begin position="12"/>
        <end position="36"/>
    </location>
</feature>
<accession>A0A5N0TBW4</accession>
<dbReference type="PANTHER" id="PTHR24074">
    <property type="entry name" value="CO-CHAPERONE PROTEIN DJLA"/>
    <property type="match status" value="1"/>
</dbReference>
<dbReference type="Gene3D" id="1.10.3680.10">
    <property type="entry name" value="TerB-like"/>
    <property type="match status" value="1"/>
</dbReference>
<dbReference type="InterPro" id="IPR050817">
    <property type="entry name" value="DjlA_DnaK_co-chaperone"/>
</dbReference>
<dbReference type="PRINTS" id="PR00625">
    <property type="entry name" value="JDOMAIN"/>
</dbReference>
<dbReference type="CDD" id="cd06257">
    <property type="entry name" value="DnaJ"/>
    <property type="match status" value="1"/>
</dbReference>
<gene>
    <name evidence="4" type="primary">djlA</name>
    <name evidence="4" type="ORF">F3N42_10695</name>
</gene>
<dbReference type="PROSITE" id="PS50076">
    <property type="entry name" value="DNAJ_2"/>
    <property type="match status" value="1"/>
</dbReference>
<dbReference type="SUPFAM" id="SSF158682">
    <property type="entry name" value="TerB-like"/>
    <property type="match status" value="1"/>
</dbReference>
<evidence type="ECO:0000313" key="4">
    <source>
        <dbReference type="EMBL" id="KAA9130829.1"/>
    </source>
</evidence>
<dbReference type="InterPro" id="IPR001623">
    <property type="entry name" value="DnaJ_domain"/>
</dbReference>
<comment type="caution">
    <text evidence="4">The sequence shown here is derived from an EMBL/GenBank/DDBJ whole genome shotgun (WGS) entry which is preliminary data.</text>
</comment>
<evidence type="ECO:0000256" key="2">
    <source>
        <dbReference type="SAM" id="Phobius"/>
    </source>
</evidence>
<dbReference type="EMBL" id="VYXP01000006">
    <property type="protein sequence ID" value="KAA9130829.1"/>
    <property type="molecule type" value="Genomic_DNA"/>
</dbReference>
<reference evidence="4 5" key="1">
    <citation type="submission" date="2019-09" db="EMBL/GenBank/DDBJ databases">
        <title>Wenzhouxiangella sp. Genome sequencing and assembly.</title>
        <authorList>
            <person name="Zhang R."/>
        </authorList>
    </citation>
    <scope>NUCLEOTIDE SEQUENCE [LARGE SCALE GENOMIC DNA]</scope>
    <source>
        <strain evidence="4 5">W260</strain>
    </source>
</reference>
<evidence type="ECO:0000313" key="5">
    <source>
        <dbReference type="Proteomes" id="UP000325372"/>
    </source>
</evidence>
<dbReference type="AlphaFoldDB" id="A0A5N0TBW4"/>
<keyword evidence="1" id="KW-0143">Chaperone</keyword>
<keyword evidence="2" id="KW-0812">Transmembrane</keyword>
<sequence>MKTSDFPIPRHWWGKLILGVLGLLKGGMTGAVIGVITGHFIDRFIGGLADQGRVNDVFLDTLFAVLGHVCKADGRVTEVEIAAVEQFMGQLGLQGDKRRAAIRRFNEGKAPDWDLEAGMHDFVQVTHANPQVRQMFLEYLLNGAAVDGTITQAEQDVLYRVARALRIPTMAFVAMVNAYRATHSSSGSYQGPQATASTLDQAYATLGVEPSASDADIKRAYRRLVARYHPDRLASSGMPEKMIEQSKNRAREINVAYDAIKASRGIK</sequence>
<dbReference type="SMART" id="SM00271">
    <property type="entry name" value="DnaJ"/>
    <property type="match status" value="1"/>
</dbReference>
<dbReference type="NCBIfam" id="NF006948">
    <property type="entry name" value="PRK09430.1"/>
    <property type="match status" value="1"/>
</dbReference>
<dbReference type="InterPro" id="IPR036869">
    <property type="entry name" value="J_dom_sf"/>
</dbReference>
<proteinExistence type="predicted"/>
<evidence type="ECO:0000256" key="1">
    <source>
        <dbReference type="ARBA" id="ARBA00023186"/>
    </source>
</evidence>
<keyword evidence="2" id="KW-0472">Membrane</keyword>
<name>A0A5N0TBW4_9GAMM</name>
<dbReference type="RefSeq" id="WP_150864466.1">
    <property type="nucleotide sequence ID" value="NZ_VYXP01000006.1"/>
</dbReference>
<feature type="domain" description="J" evidence="3">
    <location>
        <begin position="201"/>
        <end position="267"/>
    </location>
</feature>
<organism evidence="4 5">
    <name type="scientific">Marinihelvus fidelis</name>
    <dbReference type="NCBI Taxonomy" id="2613842"/>
    <lineage>
        <taxon>Bacteria</taxon>
        <taxon>Pseudomonadati</taxon>
        <taxon>Pseudomonadota</taxon>
        <taxon>Gammaproteobacteria</taxon>
        <taxon>Chromatiales</taxon>
        <taxon>Wenzhouxiangellaceae</taxon>
        <taxon>Marinihelvus</taxon>
    </lineage>
</organism>
<dbReference type="Pfam" id="PF05099">
    <property type="entry name" value="TerB"/>
    <property type="match status" value="1"/>
</dbReference>
<dbReference type="SUPFAM" id="SSF46565">
    <property type="entry name" value="Chaperone J-domain"/>
    <property type="match status" value="1"/>
</dbReference>